<sequence>MAALLQESSGTGGSGIRSSALLSCPNCPKTFSGPGRHQQYERHVIVHTGERPFVCPHCAYRANQLSNLRRHIKCIHQGQTHSGNNAHQGHQLGNTIHQGHQFGNSVHQFGNPTHHGHHFGNSTHQKRAPRDMTHITAAAATAVMPHPENVSSRNVEDHQLTTTSTSSFQHQYNRENFEGSGGQRH</sequence>
<evidence type="ECO:0000256" key="6">
    <source>
        <dbReference type="SAM" id="MobiDB-lite"/>
    </source>
</evidence>
<keyword evidence="9" id="KW-1185">Reference proteome</keyword>
<protein>
    <recommendedName>
        <fullName evidence="7">C2H2-type domain-containing protein</fullName>
    </recommendedName>
</protein>
<dbReference type="Proteomes" id="UP001445076">
    <property type="component" value="Unassembled WGS sequence"/>
</dbReference>
<dbReference type="FunFam" id="3.30.160.60:FF:001732">
    <property type="entry name" value="Zgc:162936"/>
    <property type="match status" value="1"/>
</dbReference>
<proteinExistence type="predicted"/>
<dbReference type="EMBL" id="JARKIK010000010">
    <property type="protein sequence ID" value="KAK8749252.1"/>
    <property type="molecule type" value="Genomic_DNA"/>
</dbReference>
<evidence type="ECO:0000256" key="4">
    <source>
        <dbReference type="ARBA" id="ARBA00022833"/>
    </source>
</evidence>
<feature type="compositionally biased region" description="Polar residues" evidence="6">
    <location>
        <begin position="160"/>
        <end position="171"/>
    </location>
</feature>
<gene>
    <name evidence="8" type="ORF">OTU49_015759</name>
</gene>
<organism evidence="8 9">
    <name type="scientific">Cherax quadricarinatus</name>
    <name type="common">Australian red claw crayfish</name>
    <dbReference type="NCBI Taxonomy" id="27406"/>
    <lineage>
        <taxon>Eukaryota</taxon>
        <taxon>Metazoa</taxon>
        <taxon>Ecdysozoa</taxon>
        <taxon>Arthropoda</taxon>
        <taxon>Crustacea</taxon>
        <taxon>Multicrustacea</taxon>
        <taxon>Malacostraca</taxon>
        <taxon>Eumalacostraca</taxon>
        <taxon>Eucarida</taxon>
        <taxon>Decapoda</taxon>
        <taxon>Pleocyemata</taxon>
        <taxon>Astacidea</taxon>
        <taxon>Parastacoidea</taxon>
        <taxon>Parastacidae</taxon>
        <taxon>Cherax</taxon>
    </lineage>
</organism>
<accession>A0AAW0YB46</accession>
<name>A0AAW0YB46_CHEQU</name>
<dbReference type="GO" id="GO:0005694">
    <property type="term" value="C:chromosome"/>
    <property type="evidence" value="ECO:0007669"/>
    <property type="project" value="UniProtKB-ARBA"/>
</dbReference>
<reference evidence="8 9" key="1">
    <citation type="journal article" date="2024" name="BMC Genomics">
        <title>Genome assembly of redclaw crayfish (Cherax quadricarinatus) provides insights into its immune adaptation and hypoxia tolerance.</title>
        <authorList>
            <person name="Liu Z."/>
            <person name="Zheng J."/>
            <person name="Li H."/>
            <person name="Fang K."/>
            <person name="Wang S."/>
            <person name="He J."/>
            <person name="Zhou D."/>
            <person name="Weng S."/>
            <person name="Chi M."/>
            <person name="Gu Z."/>
            <person name="He J."/>
            <person name="Li F."/>
            <person name="Wang M."/>
        </authorList>
    </citation>
    <scope>NUCLEOTIDE SEQUENCE [LARGE SCALE GENOMIC DNA]</scope>
    <source>
        <strain evidence="8">ZL_2023a</strain>
    </source>
</reference>
<evidence type="ECO:0000259" key="7">
    <source>
        <dbReference type="PROSITE" id="PS50157"/>
    </source>
</evidence>
<dbReference type="InterPro" id="IPR013087">
    <property type="entry name" value="Znf_C2H2_type"/>
</dbReference>
<evidence type="ECO:0000313" key="8">
    <source>
        <dbReference type="EMBL" id="KAK8749253.1"/>
    </source>
</evidence>
<dbReference type="PROSITE" id="PS50157">
    <property type="entry name" value="ZINC_FINGER_C2H2_2"/>
    <property type="match status" value="2"/>
</dbReference>
<dbReference type="SUPFAM" id="SSF57667">
    <property type="entry name" value="beta-beta-alpha zinc fingers"/>
    <property type="match status" value="1"/>
</dbReference>
<dbReference type="GO" id="GO:0045893">
    <property type="term" value="P:positive regulation of DNA-templated transcription"/>
    <property type="evidence" value="ECO:0007669"/>
    <property type="project" value="UniProtKB-ARBA"/>
</dbReference>
<feature type="domain" description="C2H2-type" evidence="7">
    <location>
        <begin position="22"/>
        <end position="52"/>
    </location>
</feature>
<evidence type="ECO:0000256" key="5">
    <source>
        <dbReference type="PROSITE-ProRule" id="PRU00042"/>
    </source>
</evidence>
<dbReference type="SMART" id="SM00355">
    <property type="entry name" value="ZnF_C2H2"/>
    <property type="match status" value="2"/>
</dbReference>
<evidence type="ECO:0000256" key="3">
    <source>
        <dbReference type="ARBA" id="ARBA00022771"/>
    </source>
</evidence>
<keyword evidence="3 5" id="KW-0863">Zinc-finger</keyword>
<dbReference type="EMBL" id="JARKIK010000010">
    <property type="protein sequence ID" value="KAK8749253.1"/>
    <property type="molecule type" value="Genomic_DNA"/>
</dbReference>
<keyword evidence="1" id="KW-0479">Metal-binding</keyword>
<evidence type="ECO:0000256" key="2">
    <source>
        <dbReference type="ARBA" id="ARBA00022737"/>
    </source>
</evidence>
<keyword evidence="2" id="KW-0677">Repeat</keyword>
<comment type="caution">
    <text evidence="8">The sequence shown here is derived from an EMBL/GenBank/DDBJ whole genome shotgun (WGS) entry which is preliminary data.</text>
</comment>
<feature type="region of interest" description="Disordered" evidence="6">
    <location>
        <begin position="146"/>
        <end position="185"/>
    </location>
</feature>
<feature type="domain" description="C2H2-type" evidence="7">
    <location>
        <begin position="53"/>
        <end position="81"/>
    </location>
</feature>
<evidence type="ECO:0000256" key="1">
    <source>
        <dbReference type="ARBA" id="ARBA00022723"/>
    </source>
</evidence>
<dbReference type="Gene3D" id="3.30.160.60">
    <property type="entry name" value="Classic Zinc Finger"/>
    <property type="match status" value="2"/>
</dbReference>
<dbReference type="GO" id="GO:0008270">
    <property type="term" value="F:zinc ion binding"/>
    <property type="evidence" value="ECO:0007669"/>
    <property type="project" value="UniProtKB-KW"/>
</dbReference>
<dbReference type="GO" id="GO:0043565">
    <property type="term" value="F:sequence-specific DNA binding"/>
    <property type="evidence" value="ECO:0007669"/>
    <property type="project" value="UniProtKB-ARBA"/>
</dbReference>
<dbReference type="InterPro" id="IPR036236">
    <property type="entry name" value="Znf_C2H2_sf"/>
</dbReference>
<reference evidence="8" key="2">
    <citation type="submission" date="2024-01" db="EMBL/GenBank/DDBJ databases">
        <authorList>
            <person name="He J."/>
            <person name="Wang M."/>
            <person name="Zheng J."/>
            <person name="Liu Z."/>
        </authorList>
    </citation>
    <scope>NUCLEOTIDE SEQUENCE</scope>
    <source>
        <strain evidence="8">ZL_2023a</strain>
        <tissue evidence="8">Muscle</tissue>
    </source>
</reference>
<evidence type="ECO:0000313" key="9">
    <source>
        <dbReference type="Proteomes" id="UP001445076"/>
    </source>
</evidence>
<keyword evidence="4" id="KW-0862">Zinc</keyword>
<dbReference type="AlphaFoldDB" id="A0AAW0YB46"/>